<feature type="domain" description="Secreted protein CSS2 C-terminal" evidence="2">
    <location>
        <begin position="74"/>
        <end position="193"/>
    </location>
</feature>
<protein>
    <recommendedName>
        <fullName evidence="2">Secreted protein CSS2 C-terminal domain-containing protein</fullName>
    </recommendedName>
</protein>
<evidence type="ECO:0000313" key="3">
    <source>
        <dbReference type="EMBL" id="CAK7912170.1"/>
    </source>
</evidence>
<evidence type="ECO:0000259" key="2">
    <source>
        <dbReference type="Pfam" id="PF20521"/>
    </source>
</evidence>
<keyword evidence="1" id="KW-0732">Signal</keyword>
<feature type="signal peptide" evidence="1">
    <location>
        <begin position="1"/>
        <end position="21"/>
    </location>
</feature>
<proteinExistence type="predicted"/>
<organism evidence="3 4">
    <name type="scientific">[Candida] anglica</name>
    <dbReference type="NCBI Taxonomy" id="148631"/>
    <lineage>
        <taxon>Eukaryota</taxon>
        <taxon>Fungi</taxon>
        <taxon>Dikarya</taxon>
        <taxon>Ascomycota</taxon>
        <taxon>Saccharomycotina</taxon>
        <taxon>Pichiomycetes</taxon>
        <taxon>Debaryomycetaceae</taxon>
        <taxon>Kurtzmaniella</taxon>
    </lineage>
</organism>
<name>A0ABP0EEX2_9ASCO</name>
<evidence type="ECO:0000313" key="4">
    <source>
        <dbReference type="Proteomes" id="UP001497600"/>
    </source>
</evidence>
<feature type="chain" id="PRO_5046454996" description="Secreted protein CSS2 C-terminal domain-containing protein" evidence="1">
    <location>
        <begin position="22"/>
        <end position="214"/>
    </location>
</feature>
<dbReference type="EMBL" id="OZ004258">
    <property type="protein sequence ID" value="CAK7912170.1"/>
    <property type="molecule type" value="Genomic_DNA"/>
</dbReference>
<sequence length="214" mass="23140">MVTLFSLKQLSIVLYGTLVSAASLQSRNDEPQGPLLAPSLRLDLANSSVVDLSDIRAVFVPNPNYQGPSNPLLRTDVRACLKNFETGNDFRSLADATPPWLDGLRSISYSIKDQSNYNYCGRVGHKLGRLNYRYHASGACGTTALQSTIQGALDKAFKQIISKGYNSFYCIELTHGGAWHGYLLVGPQAGFPENYQCGANNAGQCVSGGNNDVV</sequence>
<dbReference type="InterPro" id="IPR046624">
    <property type="entry name" value="CSS2_C"/>
</dbReference>
<evidence type="ECO:0000256" key="1">
    <source>
        <dbReference type="SAM" id="SignalP"/>
    </source>
</evidence>
<keyword evidence="4" id="KW-1185">Reference proteome</keyword>
<dbReference type="Proteomes" id="UP001497600">
    <property type="component" value="Chromosome F"/>
</dbReference>
<dbReference type="Pfam" id="PF20521">
    <property type="entry name" value="DUF6736"/>
    <property type="match status" value="1"/>
</dbReference>
<gene>
    <name evidence="3" type="ORF">CAAN4_F05776</name>
</gene>
<accession>A0ABP0EEX2</accession>
<reference evidence="3 4" key="1">
    <citation type="submission" date="2024-01" db="EMBL/GenBank/DDBJ databases">
        <authorList>
            <consortium name="Genoscope - CEA"/>
            <person name="William W."/>
        </authorList>
    </citation>
    <scope>NUCLEOTIDE SEQUENCE [LARGE SCALE GENOMIC DNA]</scope>
    <source>
        <strain evidence="3 4">29B2s-10</strain>
    </source>
</reference>